<dbReference type="InterPro" id="IPR013098">
    <property type="entry name" value="Ig_I-set"/>
</dbReference>
<comment type="caution">
    <text evidence="24">Lacks conserved residue(s) required for the propagation of feature annotation.</text>
</comment>
<keyword evidence="15 24" id="KW-1015">Disulfide bond</keyword>
<dbReference type="PANTHER" id="PTHR24416:SF621">
    <property type="entry name" value="TYROSINE KINASE RECEPTOR CAD96CA"/>
    <property type="match status" value="1"/>
</dbReference>
<evidence type="ECO:0000259" key="28">
    <source>
        <dbReference type="PROSITE" id="PS50026"/>
    </source>
</evidence>
<dbReference type="InterPro" id="IPR013783">
    <property type="entry name" value="Ig-like_fold"/>
</dbReference>
<evidence type="ECO:0000256" key="20">
    <source>
        <dbReference type="ARBA" id="ARBA00056965"/>
    </source>
</evidence>
<organism evidence="30 31">
    <name type="scientific">Mizuhopecten yessoensis</name>
    <name type="common">Japanese scallop</name>
    <name type="synonym">Patinopecten yessoensis</name>
    <dbReference type="NCBI Taxonomy" id="6573"/>
    <lineage>
        <taxon>Eukaryota</taxon>
        <taxon>Metazoa</taxon>
        <taxon>Spiralia</taxon>
        <taxon>Lophotrochozoa</taxon>
        <taxon>Mollusca</taxon>
        <taxon>Bivalvia</taxon>
        <taxon>Autobranchia</taxon>
        <taxon>Pteriomorphia</taxon>
        <taxon>Pectinida</taxon>
        <taxon>Pectinoidea</taxon>
        <taxon>Pectinidae</taxon>
        <taxon>Mizuhopecten</taxon>
    </lineage>
</organism>
<evidence type="ECO:0000256" key="16">
    <source>
        <dbReference type="ARBA" id="ARBA00023170"/>
    </source>
</evidence>
<dbReference type="Gene3D" id="1.10.510.10">
    <property type="entry name" value="Transferase(Phosphotransferase) domain 1"/>
    <property type="match status" value="1"/>
</dbReference>
<evidence type="ECO:0000256" key="8">
    <source>
        <dbReference type="ARBA" id="ARBA00022737"/>
    </source>
</evidence>
<feature type="binding site" evidence="22">
    <location>
        <position position="803"/>
    </location>
    <ligand>
        <name>ATP</name>
        <dbReference type="ChEBI" id="CHEBI:30616"/>
    </ligand>
</feature>
<evidence type="ECO:0000256" key="22">
    <source>
        <dbReference type="PIRSR" id="PIRSR000615-2"/>
    </source>
</evidence>
<dbReference type="Gene3D" id="3.30.200.20">
    <property type="entry name" value="Phosphorylase Kinase, domain 1"/>
    <property type="match status" value="1"/>
</dbReference>
<keyword evidence="14" id="KW-0829">Tyrosine-protein kinase</keyword>
<dbReference type="GO" id="GO:0005886">
    <property type="term" value="C:plasma membrane"/>
    <property type="evidence" value="ECO:0007669"/>
    <property type="project" value="TreeGrafter"/>
</dbReference>
<dbReference type="InterPro" id="IPR003598">
    <property type="entry name" value="Ig_sub2"/>
</dbReference>
<dbReference type="InterPro" id="IPR007110">
    <property type="entry name" value="Ig-like_dom"/>
</dbReference>
<evidence type="ECO:0000313" key="31">
    <source>
        <dbReference type="Proteomes" id="UP000242188"/>
    </source>
</evidence>
<dbReference type="Pfam" id="PF07714">
    <property type="entry name" value="PK_Tyr_Ser-Thr"/>
    <property type="match status" value="1"/>
</dbReference>
<evidence type="ECO:0000256" key="21">
    <source>
        <dbReference type="PIRSR" id="PIRSR000615-1"/>
    </source>
</evidence>
<evidence type="ECO:0000256" key="23">
    <source>
        <dbReference type="PIRSR" id="PIRSR000615-3"/>
    </source>
</evidence>
<keyword evidence="7" id="KW-0732">Signal</keyword>
<evidence type="ECO:0000256" key="10">
    <source>
        <dbReference type="ARBA" id="ARBA00022777"/>
    </source>
</evidence>
<dbReference type="CDD" id="cd00054">
    <property type="entry name" value="EGF_CA"/>
    <property type="match status" value="2"/>
</dbReference>
<evidence type="ECO:0000259" key="27">
    <source>
        <dbReference type="PROSITE" id="PS50011"/>
    </source>
</evidence>
<feature type="transmembrane region" description="Helical" evidence="26">
    <location>
        <begin position="12"/>
        <end position="28"/>
    </location>
</feature>
<dbReference type="AlphaFoldDB" id="A0A210Q4T8"/>
<dbReference type="InterPro" id="IPR036179">
    <property type="entry name" value="Ig-like_dom_sf"/>
</dbReference>
<evidence type="ECO:0000313" key="30">
    <source>
        <dbReference type="EMBL" id="OWF43748.1"/>
    </source>
</evidence>
<dbReference type="PROSITE" id="PS00109">
    <property type="entry name" value="PROTEIN_KINASE_TYR"/>
    <property type="match status" value="1"/>
</dbReference>
<evidence type="ECO:0000256" key="26">
    <source>
        <dbReference type="SAM" id="Phobius"/>
    </source>
</evidence>
<evidence type="ECO:0000256" key="3">
    <source>
        <dbReference type="ARBA" id="ARBA00022536"/>
    </source>
</evidence>
<dbReference type="PROSITE" id="PS00107">
    <property type="entry name" value="PROTEIN_KINASE_ATP"/>
    <property type="match status" value="1"/>
</dbReference>
<comment type="subcellular location">
    <subcellularLocation>
        <location evidence="1">Membrane</location>
        <topology evidence="1">Single-pass type I membrane protein</topology>
    </subcellularLocation>
</comment>
<dbReference type="EMBL" id="NEDP02005005">
    <property type="protein sequence ID" value="OWF43748.1"/>
    <property type="molecule type" value="Genomic_DNA"/>
</dbReference>
<evidence type="ECO:0000256" key="25">
    <source>
        <dbReference type="PROSITE-ProRule" id="PRU10141"/>
    </source>
</evidence>
<dbReference type="Gene3D" id="2.60.40.10">
    <property type="entry name" value="Immunoglobulins"/>
    <property type="match status" value="4"/>
</dbReference>
<dbReference type="InterPro" id="IPR000719">
    <property type="entry name" value="Prot_kinase_dom"/>
</dbReference>
<evidence type="ECO:0000256" key="5">
    <source>
        <dbReference type="ARBA" id="ARBA00022679"/>
    </source>
</evidence>
<dbReference type="InterPro" id="IPR017441">
    <property type="entry name" value="Protein_kinase_ATP_BS"/>
</dbReference>
<gene>
    <name evidence="30" type="ORF">KP79_PYT21938</name>
</gene>
<dbReference type="Pfam" id="PF12662">
    <property type="entry name" value="cEGF"/>
    <property type="match status" value="1"/>
</dbReference>
<dbReference type="CDD" id="cd00096">
    <property type="entry name" value="Ig"/>
    <property type="match status" value="1"/>
</dbReference>
<dbReference type="Pfam" id="PF07679">
    <property type="entry name" value="I-set"/>
    <property type="match status" value="1"/>
</dbReference>
<dbReference type="InterPro" id="IPR001245">
    <property type="entry name" value="Ser-Thr/Tyr_kinase_cat_dom"/>
</dbReference>
<evidence type="ECO:0000256" key="11">
    <source>
        <dbReference type="ARBA" id="ARBA00022840"/>
    </source>
</evidence>
<dbReference type="PROSITE" id="PS50026">
    <property type="entry name" value="EGF_3"/>
    <property type="match status" value="1"/>
</dbReference>
<dbReference type="InterPro" id="IPR009030">
    <property type="entry name" value="Growth_fac_rcpt_cys_sf"/>
</dbReference>
<dbReference type="SMART" id="SM00409">
    <property type="entry name" value="IG"/>
    <property type="match status" value="4"/>
</dbReference>
<comment type="catalytic activity">
    <reaction evidence="19">
        <text>L-tyrosyl-[protein] + ATP = O-phospho-L-tyrosyl-[protein] + ADP + H(+)</text>
        <dbReference type="Rhea" id="RHEA:10596"/>
        <dbReference type="Rhea" id="RHEA-COMP:10136"/>
        <dbReference type="Rhea" id="RHEA-COMP:20101"/>
        <dbReference type="ChEBI" id="CHEBI:15378"/>
        <dbReference type="ChEBI" id="CHEBI:30616"/>
        <dbReference type="ChEBI" id="CHEBI:46858"/>
        <dbReference type="ChEBI" id="CHEBI:61978"/>
        <dbReference type="ChEBI" id="CHEBI:456216"/>
        <dbReference type="EC" id="2.7.10.1"/>
    </reaction>
</comment>
<evidence type="ECO:0000259" key="29">
    <source>
        <dbReference type="PROSITE" id="PS50835"/>
    </source>
</evidence>
<evidence type="ECO:0000256" key="2">
    <source>
        <dbReference type="ARBA" id="ARBA00011902"/>
    </source>
</evidence>
<dbReference type="PIRSF" id="PIRSF000615">
    <property type="entry name" value="TyrPK_CSF1-R"/>
    <property type="match status" value="1"/>
</dbReference>
<dbReference type="PROSITE" id="PS50011">
    <property type="entry name" value="PROTEIN_KINASE_DOM"/>
    <property type="match status" value="1"/>
</dbReference>
<dbReference type="STRING" id="6573.A0A210Q4T8"/>
<dbReference type="PROSITE" id="PS01186">
    <property type="entry name" value="EGF_2"/>
    <property type="match status" value="2"/>
</dbReference>
<keyword evidence="13 26" id="KW-0472">Membrane</keyword>
<evidence type="ECO:0000256" key="4">
    <source>
        <dbReference type="ARBA" id="ARBA00022553"/>
    </source>
</evidence>
<protein>
    <recommendedName>
        <fullName evidence="2">receptor protein-tyrosine kinase</fullName>
        <ecNumber evidence="2">2.7.10.1</ecNumber>
    </recommendedName>
</protein>
<dbReference type="SMART" id="SM00408">
    <property type="entry name" value="IGc2"/>
    <property type="match status" value="3"/>
</dbReference>
<feature type="transmembrane region" description="Helical" evidence="26">
    <location>
        <begin position="582"/>
        <end position="606"/>
    </location>
</feature>
<evidence type="ECO:0000256" key="24">
    <source>
        <dbReference type="PROSITE-ProRule" id="PRU00076"/>
    </source>
</evidence>
<feature type="domain" description="Ig-like" evidence="29">
    <location>
        <begin position="264"/>
        <end position="382"/>
    </location>
</feature>
<keyword evidence="10" id="KW-0418">Kinase</keyword>
<evidence type="ECO:0000256" key="12">
    <source>
        <dbReference type="ARBA" id="ARBA00022989"/>
    </source>
</evidence>
<dbReference type="GO" id="GO:0004714">
    <property type="term" value="F:transmembrane receptor protein tyrosine kinase activity"/>
    <property type="evidence" value="ECO:0007669"/>
    <property type="project" value="UniProtKB-EC"/>
</dbReference>
<dbReference type="GO" id="GO:0005524">
    <property type="term" value="F:ATP binding"/>
    <property type="evidence" value="ECO:0007669"/>
    <property type="project" value="UniProtKB-UniRule"/>
</dbReference>
<dbReference type="GO" id="GO:0043235">
    <property type="term" value="C:receptor complex"/>
    <property type="evidence" value="ECO:0007669"/>
    <property type="project" value="TreeGrafter"/>
</dbReference>
<evidence type="ECO:0000256" key="17">
    <source>
        <dbReference type="ARBA" id="ARBA00023180"/>
    </source>
</evidence>
<keyword evidence="4" id="KW-0597">Phosphoprotein</keyword>
<name>A0A210Q4T8_MIZYE</name>
<keyword evidence="31" id="KW-1185">Reference proteome</keyword>
<dbReference type="InterPro" id="IPR020635">
    <property type="entry name" value="Tyr_kinase_cat_dom"/>
</dbReference>
<dbReference type="PANTHER" id="PTHR24416">
    <property type="entry name" value="TYROSINE-PROTEIN KINASE RECEPTOR"/>
    <property type="match status" value="1"/>
</dbReference>
<dbReference type="SUPFAM" id="SSF56112">
    <property type="entry name" value="Protein kinase-like (PK-like)"/>
    <property type="match status" value="1"/>
</dbReference>
<dbReference type="InterPro" id="IPR000742">
    <property type="entry name" value="EGF"/>
</dbReference>
<dbReference type="SUPFAM" id="SSF57184">
    <property type="entry name" value="Growth factor receptor domain"/>
    <property type="match status" value="1"/>
</dbReference>
<evidence type="ECO:0000256" key="14">
    <source>
        <dbReference type="ARBA" id="ARBA00023137"/>
    </source>
</evidence>
<keyword evidence="12 26" id="KW-1133">Transmembrane helix</keyword>
<dbReference type="FunFam" id="1.10.510.10:FF:000554">
    <property type="entry name" value="Predicted protein"/>
    <property type="match status" value="1"/>
</dbReference>
<dbReference type="Gene3D" id="2.10.25.10">
    <property type="entry name" value="Laminin"/>
    <property type="match status" value="2"/>
</dbReference>
<dbReference type="InterPro" id="IPR008266">
    <property type="entry name" value="Tyr_kinase_AS"/>
</dbReference>
<feature type="disulfide bond" evidence="24">
    <location>
        <begin position="486"/>
        <end position="496"/>
    </location>
</feature>
<accession>A0A210Q4T8</accession>
<dbReference type="InterPro" id="IPR013106">
    <property type="entry name" value="Ig_V-set"/>
</dbReference>
<keyword evidence="5" id="KW-0808">Transferase</keyword>
<dbReference type="PRINTS" id="PR00109">
    <property type="entry name" value="TYRKINASE"/>
</dbReference>
<evidence type="ECO:0000256" key="15">
    <source>
        <dbReference type="ARBA" id="ARBA00023157"/>
    </source>
</evidence>
<dbReference type="GO" id="GO:0005509">
    <property type="term" value="F:calcium ion binding"/>
    <property type="evidence" value="ECO:0007669"/>
    <property type="project" value="InterPro"/>
</dbReference>
<keyword evidence="3 24" id="KW-0245">EGF-like domain</keyword>
<dbReference type="InterPro" id="IPR050122">
    <property type="entry name" value="RTK"/>
</dbReference>
<feature type="binding site" evidence="22 25">
    <location>
        <position position="694"/>
    </location>
    <ligand>
        <name>ATP</name>
        <dbReference type="ChEBI" id="CHEBI:30616"/>
    </ligand>
</feature>
<keyword evidence="11 22" id="KW-0067">ATP-binding</keyword>
<dbReference type="FunFam" id="3.30.200.20:FF:000593">
    <property type="entry name" value="Predicted protein"/>
    <property type="match status" value="1"/>
</dbReference>
<keyword evidence="8" id="KW-0677">Repeat</keyword>
<feature type="domain" description="EGF-like" evidence="28">
    <location>
        <begin position="482"/>
        <end position="521"/>
    </location>
</feature>
<evidence type="ECO:0000256" key="9">
    <source>
        <dbReference type="ARBA" id="ARBA00022741"/>
    </source>
</evidence>
<keyword evidence="17" id="KW-0325">Glycoprotein</keyword>
<dbReference type="PROSITE" id="PS50835">
    <property type="entry name" value="IG_LIKE"/>
    <property type="match status" value="4"/>
</dbReference>
<keyword evidence="16" id="KW-0675">Receptor</keyword>
<dbReference type="InterPro" id="IPR018097">
    <property type="entry name" value="EGF_Ca-bd_CS"/>
</dbReference>
<feature type="binding site" evidence="23">
    <location>
        <position position="817"/>
    </location>
    <ligand>
        <name>Mg(2+)</name>
        <dbReference type="ChEBI" id="CHEBI:18420"/>
    </ligand>
</feature>
<sequence>MAAGNKRSLRPAAVALQVVVLGIAIVLVCGRRRAGGATGDDGENIPFLKVTDPDTMEYRVDNGTNVTITCTGRNLGSDYKVGWSVKTRVGLKTITSAAEKTPYDPNKYLVSSSLSSDGDKFLLTVTSVTQEDTGMYMCSTFHGGRMLEGAVKVVIEDIPFLEMSPHKLSALIGNDTSLSCGAIAVPPIQKIVWKRNNEIITNGTDDRFFISNRGIAVIVSRLLILNVTSNDETIYTCVFTNDKGSSSKNVSLQTLTNISMENFPSSDMSGGKTAKIIEPSPYFSNVVVQGTLRVTCLVTGFPHQPMKMNWIILSFVGNHVLRIQDSEERRYDGVTISTYVMENSTGFYYNLMYNPVMYNNTGSYTCEVPHHNGVSKDSINITVTGTPVVVAPKLSTYGLLEQELVLKCSIFATPAPTLVLWYFEDKLLSASSRISHSLTSVNSVEKNATLTIHSLTMNDFGTYTCKAYNSKGYGMAVQVIQDVDECSFDHGCDHDCINGLGTHTCTCGNGYKLNADGQTCEDVNECQLTEKVACEQECTNYNGSFVCSCHPGWVLDDNDKTCTNMNDESGEGDDEAIEAEEIYSIIGATSGALLIIILLILCVVWCRRRKEEEEMPMKAVYSVNTGYSGSSTDMSMTKYHSTNTKDTKITPADEFPRQRLQLGIDLGQGRFGKVMMARALNVSGIGKWEMVAVKTCRDSASDLEKEDLYQELEIMRSIDKHPNIVSYLGCCTKQDPLYILMEYVPGGNLQTQLRKCRPSHLATTSEEVTTPTVKELETHALHIAKGMVYLSSIGIIHRDLAARNILVGPNRVCKICDFGLARDVEGSDMYERTSKGPSPIRWMAPESLSDQCFTRKSDVWSFGVLFWEIVTLGATPYPGMTAREVIKTVLIGKWLQRPLHCKQELYSMMTRCWDMEPKERPSFSEIAKELEVFIECETDNITLDELEESQYGVLDPNMVDERV</sequence>
<feature type="domain" description="Ig-like" evidence="29">
    <location>
        <begin position="53"/>
        <end position="154"/>
    </location>
</feature>
<evidence type="ECO:0000256" key="19">
    <source>
        <dbReference type="ARBA" id="ARBA00051243"/>
    </source>
</evidence>
<dbReference type="Pfam" id="PF13927">
    <property type="entry name" value="Ig_3"/>
    <property type="match status" value="1"/>
</dbReference>
<feature type="binding site" evidence="22">
    <location>
        <begin position="667"/>
        <end position="674"/>
    </location>
    <ligand>
        <name>ATP</name>
        <dbReference type="ChEBI" id="CHEBI:30616"/>
    </ligand>
</feature>
<dbReference type="Proteomes" id="UP000242188">
    <property type="component" value="Unassembled WGS sequence"/>
</dbReference>
<dbReference type="SMART" id="SM00219">
    <property type="entry name" value="TyrKc"/>
    <property type="match status" value="1"/>
</dbReference>
<keyword evidence="9 22" id="KW-0547">Nucleotide-binding</keyword>
<dbReference type="CDD" id="cd00192">
    <property type="entry name" value="PTKc"/>
    <property type="match status" value="1"/>
</dbReference>
<dbReference type="Pfam" id="PF07686">
    <property type="entry name" value="V-set"/>
    <property type="match status" value="1"/>
</dbReference>
<keyword evidence="6 26" id="KW-0812">Transmembrane</keyword>
<dbReference type="EC" id="2.7.10.1" evidence="2"/>
<evidence type="ECO:0000256" key="7">
    <source>
        <dbReference type="ARBA" id="ARBA00022729"/>
    </source>
</evidence>
<comment type="function">
    <text evidence="20">Receptor for basic fibroblast growth factor.</text>
</comment>
<evidence type="ECO:0000256" key="18">
    <source>
        <dbReference type="ARBA" id="ARBA00023319"/>
    </source>
</evidence>
<feature type="active site" description="Proton acceptor" evidence="21">
    <location>
        <position position="799"/>
    </location>
</feature>
<evidence type="ECO:0000256" key="13">
    <source>
        <dbReference type="ARBA" id="ARBA00023136"/>
    </source>
</evidence>
<feature type="domain" description="Ig-like" evidence="29">
    <location>
        <begin position="159"/>
        <end position="251"/>
    </location>
</feature>
<dbReference type="PROSITE" id="PS01187">
    <property type="entry name" value="EGF_CA"/>
    <property type="match status" value="1"/>
</dbReference>
<reference evidence="30 31" key="1">
    <citation type="journal article" date="2017" name="Nat. Ecol. Evol.">
        <title>Scallop genome provides insights into evolution of bilaterian karyotype and development.</title>
        <authorList>
            <person name="Wang S."/>
            <person name="Zhang J."/>
            <person name="Jiao W."/>
            <person name="Li J."/>
            <person name="Xun X."/>
            <person name="Sun Y."/>
            <person name="Guo X."/>
            <person name="Huan P."/>
            <person name="Dong B."/>
            <person name="Zhang L."/>
            <person name="Hu X."/>
            <person name="Sun X."/>
            <person name="Wang J."/>
            <person name="Zhao C."/>
            <person name="Wang Y."/>
            <person name="Wang D."/>
            <person name="Huang X."/>
            <person name="Wang R."/>
            <person name="Lv J."/>
            <person name="Li Y."/>
            <person name="Zhang Z."/>
            <person name="Liu B."/>
            <person name="Lu W."/>
            <person name="Hui Y."/>
            <person name="Liang J."/>
            <person name="Zhou Z."/>
            <person name="Hou R."/>
            <person name="Li X."/>
            <person name="Liu Y."/>
            <person name="Li H."/>
            <person name="Ning X."/>
            <person name="Lin Y."/>
            <person name="Zhao L."/>
            <person name="Xing Q."/>
            <person name="Dou J."/>
            <person name="Li Y."/>
            <person name="Mao J."/>
            <person name="Guo H."/>
            <person name="Dou H."/>
            <person name="Li T."/>
            <person name="Mu C."/>
            <person name="Jiang W."/>
            <person name="Fu Q."/>
            <person name="Fu X."/>
            <person name="Miao Y."/>
            <person name="Liu J."/>
            <person name="Yu Q."/>
            <person name="Li R."/>
            <person name="Liao H."/>
            <person name="Li X."/>
            <person name="Kong Y."/>
            <person name="Jiang Z."/>
            <person name="Chourrout D."/>
            <person name="Li R."/>
            <person name="Bao Z."/>
        </authorList>
    </citation>
    <scope>NUCLEOTIDE SEQUENCE [LARGE SCALE GENOMIC DNA]</scope>
    <source>
        <strain evidence="30 31">PY_sf001</strain>
    </source>
</reference>
<proteinExistence type="predicted"/>
<dbReference type="SUPFAM" id="SSF48726">
    <property type="entry name" value="Immunoglobulin"/>
    <property type="match status" value="4"/>
</dbReference>
<dbReference type="SMART" id="SM00406">
    <property type="entry name" value="IGv"/>
    <property type="match status" value="2"/>
</dbReference>
<feature type="binding site" evidence="23">
    <location>
        <position position="804"/>
    </location>
    <ligand>
        <name>Mg(2+)</name>
        <dbReference type="ChEBI" id="CHEBI:18420"/>
    </ligand>
</feature>
<dbReference type="SMART" id="SM00179">
    <property type="entry name" value="EGF_CA"/>
    <property type="match status" value="2"/>
</dbReference>
<keyword evidence="18" id="KW-0393">Immunoglobulin domain</keyword>
<dbReference type="OrthoDB" id="28230at2759"/>
<dbReference type="SMART" id="SM00181">
    <property type="entry name" value="EGF"/>
    <property type="match status" value="2"/>
</dbReference>
<dbReference type="InterPro" id="IPR011009">
    <property type="entry name" value="Kinase-like_dom_sf"/>
</dbReference>
<dbReference type="GO" id="GO:0007169">
    <property type="term" value="P:cell surface receptor protein tyrosine kinase signaling pathway"/>
    <property type="evidence" value="ECO:0007669"/>
    <property type="project" value="TreeGrafter"/>
</dbReference>
<comment type="caution">
    <text evidence="30">The sequence shown here is derived from an EMBL/GenBank/DDBJ whole genome shotgun (WGS) entry which is preliminary data.</text>
</comment>
<dbReference type="InterPro" id="IPR026823">
    <property type="entry name" value="cEGF"/>
</dbReference>
<evidence type="ECO:0000256" key="1">
    <source>
        <dbReference type="ARBA" id="ARBA00004479"/>
    </source>
</evidence>
<dbReference type="InterPro" id="IPR003599">
    <property type="entry name" value="Ig_sub"/>
</dbReference>
<feature type="domain" description="Protein kinase" evidence="27">
    <location>
        <begin position="660"/>
        <end position="934"/>
    </location>
</feature>
<keyword evidence="23" id="KW-0479">Metal-binding</keyword>
<evidence type="ECO:0000256" key="6">
    <source>
        <dbReference type="ARBA" id="ARBA00022692"/>
    </source>
</evidence>
<keyword evidence="23" id="KW-0460">Magnesium</keyword>
<feature type="domain" description="Ig-like" evidence="29">
    <location>
        <begin position="387"/>
        <end position="481"/>
    </location>
</feature>
<dbReference type="InterPro" id="IPR001881">
    <property type="entry name" value="EGF-like_Ca-bd_dom"/>
</dbReference>